<dbReference type="PANTHER" id="PTHR43179:SF7">
    <property type="entry name" value="RHAMNOSYLTRANSFERASE WBBL"/>
    <property type="match status" value="1"/>
</dbReference>
<dbReference type="Gene3D" id="3.90.550.10">
    <property type="entry name" value="Spore Coat Polysaccharide Biosynthesis Protein SpsA, Chain A"/>
    <property type="match status" value="1"/>
</dbReference>
<reference evidence="2 3" key="1">
    <citation type="journal article" date="2020" name="Front. Microbiol.">
        <title>Design of Bacterial Strain-Specific qPCR Assays Using NGS Data and Publicly Available Resources and Its Application to Track Biocontrol Strains.</title>
        <authorList>
            <person name="Hernandez I."/>
            <person name="Sant C."/>
            <person name="Martinez R."/>
            <person name="Fernandez C."/>
        </authorList>
    </citation>
    <scope>NUCLEOTIDE SEQUENCE [LARGE SCALE GENOMIC DNA]</scope>
    <source>
        <strain evidence="2 3">B24</strain>
    </source>
</reference>
<keyword evidence="2" id="KW-0808">Transferase</keyword>
<dbReference type="Proteomes" id="UP000515708">
    <property type="component" value="Chromosome"/>
</dbReference>
<accession>A0A7D7WG80</accession>
<dbReference type="PANTHER" id="PTHR43179">
    <property type="entry name" value="RHAMNOSYLTRANSFERASE WBBL"/>
    <property type="match status" value="1"/>
</dbReference>
<organism evidence="2 3">
    <name type="scientific">Microbacterium esteraromaticum</name>
    <dbReference type="NCBI Taxonomy" id="57043"/>
    <lineage>
        <taxon>Bacteria</taxon>
        <taxon>Bacillati</taxon>
        <taxon>Actinomycetota</taxon>
        <taxon>Actinomycetes</taxon>
        <taxon>Micrococcales</taxon>
        <taxon>Microbacteriaceae</taxon>
        <taxon>Microbacterium</taxon>
    </lineage>
</organism>
<dbReference type="Pfam" id="PF00535">
    <property type="entry name" value="Glycos_transf_2"/>
    <property type="match status" value="1"/>
</dbReference>
<feature type="domain" description="Glycosyltransferase 2-like" evidence="1">
    <location>
        <begin position="30"/>
        <end position="148"/>
    </location>
</feature>
<sequence length="323" mass="35349">MVTDHLGVGSQLHTLVPLFQRWAPVQNTVSIVIPHFGDPEPTIALIDQLTNQTKQVVEIIVVDDASPVPLPDQPRATVIRRTANGGFGATCNTGARAAEGELLLFLNSDLEVPADFVEKLTDRAAPWQPCVAGPRIVDSGGINGSARHFPTIGHQVMEWLVPLARFHGTRWMSERIGHDTRVVTGSTPGVTDWVVGAAMLIPRSEFLSIGGFDEEYYMNCEEVDLQLRLNREHIPAVYIPDTSVTHVGGGSSPSTRRAFWVAAARNRYAEKWGHPNLLALALTSATVVNFGWNCIRRIRNGAVRPLASARHELALIRSSVNSH</sequence>
<evidence type="ECO:0000313" key="2">
    <source>
        <dbReference type="EMBL" id="QMU97391.1"/>
    </source>
</evidence>
<dbReference type="GO" id="GO:0016740">
    <property type="term" value="F:transferase activity"/>
    <property type="evidence" value="ECO:0007669"/>
    <property type="project" value="UniProtKB-KW"/>
</dbReference>
<dbReference type="InterPro" id="IPR029044">
    <property type="entry name" value="Nucleotide-diphossugar_trans"/>
</dbReference>
<evidence type="ECO:0000313" key="3">
    <source>
        <dbReference type="Proteomes" id="UP000515708"/>
    </source>
</evidence>
<dbReference type="SUPFAM" id="SSF53448">
    <property type="entry name" value="Nucleotide-diphospho-sugar transferases"/>
    <property type="match status" value="1"/>
</dbReference>
<dbReference type="EMBL" id="CP043732">
    <property type="protein sequence ID" value="QMU97391.1"/>
    <property type="molecule type" value="Genomic_DNA"/>
</dbReference>
<protein>
    <submittedName>
        <fullName evidence="2">Glycosyltransferase family 2 protein</fullName>
    </submittedName>
</protein>
<evidence type="ECO:0000259" key="1">
    <source>
        <dbReference type="Pfam" id="PF00535"/>
    </source>
</evidence>
<dbReference type="AlphaFoldDB" id="A0A7D7WG80"/>
<proteinExistence type="predicted"/>
<gene>
    <name evidence="2" type="ORF">FVO59_09310</name>
</gene>
<dbReference type="InterPro" id="IPR001173">
    <property type="entry name" value="Glyco_trans_2-like"/>
</dbReference>
<name>A0A7D7WG80_9MICO</name>